<keyword evidence="2" id="KW-1185">Reference proteome</keyword>
<comment type="caution">
    <text evidence="1">The sequence shown here is derived from an EMBL/GenBank/DDBJ whole genome shotgun (WGS) entry which is preliminary data.</text>
</comment>
<gene>
    <name evidence="1" type="ORF">GGR34_003002</name>
</gene>
<evidence type="ECO:0000313" key="2">
    <source>
        <dbReference type="Proteomes" id="UP000519439"/>
    </source>
</evidence>
<dbReference type="EMBL" id="JACIDC010000010">
    <property type="protein sequence ID" value="MBB4041332.1"/>
    <property type="molecule type" value="Genomic_DNA"/>
</dbReference>
<organism evidence="1 2">
    <name type="scientific">Microvirga flocculans</name>
    <dbReference type="NCBI Taxonomy" id="217168"/>
    <lineage>
        <taxon>Bacteria</taxon>
        <taxon>Pseudomonadati</taxon>
        <taxon>Pseudomonadota</taxon>
        <taxon>Alphaproteobacteria</taxon>
        <taxon>Hyphomicrobiales</taxon>
        <taxon>Methylobacteriaceae</taxon>
        <taxon>Microvirga</taxon>
    </lineage>
</organism>
<sequence>MAARCARGTIALWSARTERTVPLDKALKLLYRRGLN</sequence>
<dbReference type="AlphaFoldDB" id="A0A7W6IH01"/>
<proteinExistence type="predicted"/>
<reference evidence="1 2" key="1">
    <citation type="submission" date="2020-08" db="EMBL/GenBank/DDBJ databases">
        <title>Genomic Encyclopedia of Type Strains, Phase IV (KMG-IV): sequencing the most valuable type-strain genomes for metagenomic binning, comparative biology and taxonomic classification.</title>
        <authorList>
            <person name="Goeker M."/>
        </authorList>
    </citation>
    <scope>NUCLEOTIDE SEQUENCE [LARGE SCALE GENOMIC DNA]</scope>
    <source>
        <strain evidence="1 2">DSM 15743</strain>
    </source>
</reference>
<evidence type="ECO:0000313" key="1">
    <source>
        <dbReference type="EMBL" id="MBB4041332.1"/>
    </source>
</evidence>
<protein>
    <submittedName>
        <fullName evidence="1">Uncharacterized protein</fullName>
    </submittedName>
</protein>
<name>A0A7W6IH01_9HYPH</name>
<accession>A0A7W6IH01</accession>
<dbReference type="Proteomes" id="UP000519439">
    <property type="component" value="Unassembled WGS sequence"/>
</dbReference>